<organism evidence="2 3">
    <name type="scientific">Pisum sativum</name>
    <name type="common">Garden pea</name>
    <name type="synonym">Lathyrus oleraceus</name>
    <dbReference type="NCBI Taxonomy" id="3888"/>
    <lineage>
        <taxon>Eukaryota</taxon>
        <taxon>Viridiplantae</taxon>
        <taxon>Streptophyta</taxon>
        <taxon>Embryophyta</taxon>
        <taxon>Tracheophyta</taxon>
        <taxon>Spermatophyta</taxon>
        <taxon>Magnoliopsida</taxon>
        <taxon>eudicotyledons</taxon>
        <taxon>Gunneridae</taxon>
        <taxon>Pentapetalae</taxon>
        <taxon>rosids</taxon>
        <taxon>fabids</taxon>
        <taxon>Fabales</taxon>
        <taxon>Fabaceae</taxon>
        <taxon>Papilionoideae</taxon>
        <taxon>50 kb inversion clade</taxon>
        <taxon>NPAAA clade</taxon>
        <taxon>Hologalegina</taxon>
        <taxon>IRL clade</taxon>
        <taxon>Fabeae</taxon>
        <taxon>Lathyrus</taxon>
    </lineage>
</organism>
<dbReference type="InterPro" id="IPR001223">
    <property type="entry name" value="Glyco_hydro18_cat"/>
</dbReference>
<dbReference type="InterPro" id="IPR017853">
    <property type="entry name" value="GH"/>
</dbReference>
<keyword evidence="3" id="KW-1185">Reference proteome</keyword>
<dbReference type="Gene3D" id="3.20.20.80">
    <property type="entry name" value="Glycosidases"/>
    <property type="match status" value="1"/>
</dbReference>
<reference evidence="2 3" key="1">
    <citation type="journal article" date="2022" name="Nat. Genet.">
        <title>Improved pea reference genome and pan-genome highlight genomic features and evolutionary characteristics.</title>
        <authorList>
            <person name="Yang T."/>
            <person name="Liu R."/>
            <person name="Luo Y."/>
            <person name="Hu S."/>
            <person name="Wang D."/>
            <person name="Wang C."/>
            <person name="Pandey M.K."/>
            <person name="Ge S."/>
            <person name="Xu Q."/>
            <person name="Li N."/>
            <person name="Li G."/>
            <person name="Huang Y."/>
            <person name="Saxena R.K."/>
            <person name="Ji Y."/>
            <person name="Li M."/>
            <person name="Yan X."/>
            <person name="He Y."/>
            <person name="Liu Y."/>
            <person name="Wang X."/>
            <person name="Xiang C."/>
            <person name="Varshney R.K."/>
            <person name="Ding H."/>
            <person name="Gao S."/>
            <person name="Zong X."/>
        </authorList>
    </citation>
    <scope>NUCLEOTIDE SEQUENCE [LARGE SCALE GENOMIC DNA]</scope>
    <source>
        <strain evidence="2 3">cv. Zhongwan 6</strain>
    </source>
</reference>
<dbReference type="SUPFAM" id="SSF51445">
    <property type="entry name" value="(Trans)glycosidases"/>
    <property type="match status" value="1"/>
</dbReference>
<dbReference type="PANTHER" id="PTHR46476">
    <property type="entry name" value="CHITINASE 2-LIKE"/>
    <property type="match status" value="1"/>
</dbReference>
<feature type="domain" description="GH18" evidence="1">
    <location>
        <begin position="13"/>
        <end position="293"/>
    </location>
</feature>
<accession>A0A9D5BM57</accession>
<dbReference type="OrthoDB" id="1395031at2759"/>
<protein>
    <recommendedName>
        <fullName evidence="1">GH18 domain-containing protein</fullName>
    </recommendedName>
</protein>
<dbReference type="Gramene" id="Psat01G0409300-T1">
    <property type="protein sequence ID" value="KAI5446110.1"/>
    <property type="gene ID" value="KIW84_014093"/>
</dbReference>
<gene>
    <name evidence="2" type="ORF">KIW84_014093</name>
</gene>
<dbReference type="PANTHER" id="PTHR46476:SF13">
    <property type="entry name" value="2, PUTATIVE, EXPRESSED-RELATED"/>
    <property type="match status" value="1"/>
</dbReference>
<proteinExistence type="predicted"/>
<evidence type="ECO:0000313" key="3">
    <source>
        <dbReference type="Proteomes" id="UP001058974"/>
    </source>
</evidence>
<sequence length="293" mass="33043">MLEPEFKAVLKPTIFREYINGSLDDYPAGMINDNMKEFHFILGFATDTYVNGKGTGVFTRTWNFKSLGPEKVLKLIVEHRNVKVVISIGGHGAEDVFNPKNRDIWIANAKSSIKDLILDYKIDVGSGGISTTYGIDINYENIDSSVDDFAYCIGNVIQQLKEDEDLSYSMSAVSIAPTEALQSYYLTLYLKNKDKIDWINYKFYKQSFDSVIEFVKLFKKLVYEYGAPFKLLAGVSTDTITSSSYTMTTEFFVKGCTILLNTASLAGVFVWDANSSAPTYLLEEQIQKLFTKK</sequence>
<dbReference type="PROSITE" id="PS51910">
    <property type="entry name" value="GH18_2"/>
    <property type="match status" value="1"/>
</dbReference>
<dbReference type="PRINTS" id="PR00551">
    <property type="entry name" value="2SGLOBULIN"/>
</dbReference>
<dbReference type="Proteomes" id="UP001058974">
    <property type="component" value="Chromosome 1"/>
</dbReference>
<comment type="caution">
    <text evidence="2">The sequence shown here is derived from an EMBL/GenBank/DDBJ whole genome shotgun (WGS) entry which is preliminary data.</text>
</comment>
<evidence type="ECO:0000313" key="2">
    <source>
        <dbReference type="EMBL" id="KAI5446110.1"/>
    </source>
</evidence>
<dbReference type="InterPro" id="IPR000677">
    <property type="entry name" value="Chitinase-like"/>
</dbReference>
<dbReference type="EMBL" id="JAMSHJ010000001">
    <property type="protein sequence ID" value="KAI5446110.1"/>
    <property type="molecule type" value="Genomic_DNA"/>
</dbReference>
<dbReference type="AlphaFoldDB" id="A0A9D5BM57"/>
<evidence type="ECO:0000259" key="1">
    <source>
        <dbReference type="PROSITE" id="PS51910"/>
    </source>
</evidence>
<dbReference type="GO" id="GO:0005975">
    <property type="term" value="P:carbohydrate metabolic process"/>
    <property type="evidence" value="ECO:0007669"/>
    <property type="project" value="InterPro"/>
</dbReference>
<name>A0A9D5BM57_PEA</name>